<reference evidence="2" key="2">
    <citation type="journal article" date="2014" name="ISME J.">
        <title>Microbial stratification in low pH oxic and suboxic macroscopic growths along an acid mine drainage.</title>
        <authorList>
            <person name="Mendez-Garcia C."/>
            <person name="Mesa V."/>
            <person name="Sprenger R.R."/>
            <person name="Richter M."/>
            <person name="Diez M.S."/>
            <person name="Solano J."/>
            <person name="Bargiela R."/>
            <person name="Golyshina O.V."/>
            <person name="Manteca A."/>
            <person name="Ramos J.L."/>
            <person name="Gallego J.R."/>
            <person name="Llorente I."/>
            <person name="Martins Dos Santos V.A."/>
            <person name="Jensen O.N."/>
            <person name="Pelaez A.I."/>
            <person name="Sanchez J."/>
            <person name="Ferrer M."/>
        </authorList>
    </citation>
    <scope>NUCLEOTIDE SEQUENCE</scope>
</reference>
<dbReference type="SUPFAM" id="SSF56935">
    <property type="entry name" value="Porins"/>
    <property type="match status" value="1"/>
</dbReference>
<feature type="non-terminal residue" evidence="2">
    <location>
        <position position="1"/>
    </location>
</feature>
<keyword evidence="2" id="KW-0675">Receptor</keyword>
<evidence type="ECO:0000259" key="1">
    <source>
        <dbReference type="Pfam" id="PF07715"/>
    </source>
</evidence>
<dbReference type="PROSITE" id="PS52016">
    <property type="entry name" value="TONB_DEPENDENT_REC_3"/>
    <property type="match status" value="1"/>
</dbReference>
<dbReference type="Pfam" id="PF07715">
    <property type="entry name" value="Plug"/>
    <property type="match status" value="1"/>
</dbReference>
<feature type="non-terminal residue" evidence="2">
    <location>
        <position position="134"/>
    </location>
</feature>
<dbReference type="PANTHER" id="PTHR40980:SF3">
    <property type="entry name" value="TONB-DEPENDENT RECEPTOR-LIKE BETA-BARREL DOMAIN-CONTAINING PROTEIN"/>
    <property type="match status" value="1"/>
</dbReference>
<gene>
    <name evidence="2" type="ORF">B2A_01221</name>
</gene>
<name>T1CIC7_9ZZZZ</name>
<reference evidence="2" key="1">
    <citation type="submission" date="2013-08" db="EMBL/GenBank/DDBJ databases">
        <authorList>
            <person name="Mendez C."/>
            <person name="Richter M."/>
            <person name="Ferrer M."/>
            <person name="Sanchez J."/>
        </authorList>
    </citation>
    <scope>NUCLEOTIDE SEQUENCE</scope>
</reference>
<feature type="domain" description="TonB-dependent receptor plug" evidence="1">
    <location>
        <begin position="27"/>
        <end position="131"/>
    </location>
</feature>
<sequence>GQSSATALAPIVVTGIRGSLMRSLAIKRESIGVVDAISAETIGQFPDSSVGGALAHLPGVTINRGSLSYASAEGAPTADGLAQGVNVNGFGGSFDTVLVDGRQVASGNGQTFNFSGIGAMYVGQIDVLKTPDMA</sequence>
<dbReference type="Gene3D" id="2.170.130.10">
    <property type="entry name" value="TonB-dependent receptor, plug domain"/>
    <property type="match status" value="1"/>
</dbReference>
<dbReference type="AlphaFoldDB" id="T1CIC7"/>
<protein>
    <submittedName>
        <fullName evidence="2">TonB-dependent receptor</fullName>
    </submittedName>
</protein>
<dbReference type="InterPro" id="IPR039426">
    <property type="entry name" value="TonB-dep_rcpt-like"/>
</dbReference>
<dbReference type="InterPro" id="IPR012910">
    <property type="entry name" value="Plug_dom"/>
</dbReference>
<proteinExistence type="predicted"/>
<dbReference type="EMBL" id="AUZZ01000912">
    <property type="protein sequence ID" value="EQD66284.1"/>
    <property type="molecule type" value="Genomic_DNA"/>
</dbReference>
<organism evidence="2">
    <name type="scientific">mine drainage metagenome</name>
    <dbReference type="NCBI Taxonomy" id="410659"/>
    <lineage>
        <taxon>unclassified sequences</taxon>
        <taxon>metagenomes</taxon>
        <taxon>ecological metagenomes</taxon>
    </lineage>
</organism>
<accession>T1CIC7</accession>
<dbReference type="InterPro" id="IPR037066">
    <property type="entry name" value="Plug_dom_sf"/>
</dbReference>
<dbReference type="PANTHER" id="PTHR40980">
    <property type="entry name" value="PLUG DOMAIN-CONTAINING PROTEIN"/>
    <property type="match status" value="1"/>
</dbReference>
<evidence type="ECO:0000313" key="2">
    <source>
        <dbReference type="EMBL" id="EQD66284.1"/>
    </source>
</evidence>
<comment type="caution">
    <text evidence="2">The sequence shown here is derived from an EMBL/GenBank/DDBJ whole genome shotgun (WGS) entry which is preliminary data.</text>
</comment>